<dbReference type="Pfam" id="PF07690">
    <property type="entry name" value="MFS_1"/>
    <property type="match status" value="1"/>
</dbReference>
<dbReference type="Proteomes" id="UP000696573">
    <property type="component" value="Unassembled WGS sequence"/>
</dbReference>
<keyword evidence="3 8" id="KW-0812">Transmembrane</keyword>
<proteinExistence type="predicted"/>
<evidence type="ECO:0000256" key="6">
    <source>
        <dbReference type="ARBA" id="ARBA00023180"/>
    </source>
</evidence>
<evidence type="ECO:0000259" key="9">
    <source>
        <dbReference type="PROSITE" id="PS50850"/>
    </source>
</evidence>
<dbReference type="PROSITE" id="PS50850">
    <property type="entry name" value="MFS"/>
    <property type="match status" value="1"/>
</dbReference>
<accession>A0A9N9VXP9</accession>
<organism evidence="10 11">
    <name type="scientific">Clonostachys rhizophaga</name>
    <dbReference type="NCBI Taxonomy" id="160324"/>
    <lineage>
        <taxon>Eukaryota</taxon>
        <taxon>Fungi</taxon>
        <taxon>Dikarya</taxon>
        <taxon>Ascomycota</taxon>
        <taxon>Pezizomycotina</taxon>
        <taxon>Sordariomycetes</taxon>
        <taxon>Hypocreomycetidae</taxon>
        <taxon>Hypocreales</taxon>
        <taxon>Bionectriaceae</taxon>
        <taxon>Clonostachys</taxon>
    </lineage>
</organism>
<name>A0A9N9VXP9_9HYPO</name>
<feature type="transmembrane region" description="Helical" evidence="8">
    <location>
        <begin position="27"/>
        <end position="45"/>
    </location>
</feature>
<evidence type="ECO:0000256" key="3">
    <source>
        <dbReference type="ARBA" id="ARBA00022692"/>
    </source>
</evidence>
<keyword evidence="5 8" id="KW-0472">Membrane</keyword>
<dbReference type="EMBL" id="CABFNQ020000750">
    <property type="protein sequence ID" value="CAH0034549.1"/>
    <property type="molecule type" value="Genomic_DNA"/>
</dbReference>
<evidence type="ECO:0000313" key="10">
    <source>
        <dbReference type="EMBL" id="CAH0034549.1"/>
    </source>
</evidence>
<keyword evidence="2" id="KW-0813">Transport</keyword>
<comment type="subcellular location">
    <subcellularLocation>
        <location evidence="1">Membrane</location>
        <topology evidence="1">Multi-pass membrane protein</topology>
    </subcellularLocation>
</comment>
<dbReference type="GO" id="GO:0005886">
    <property type="term" value="C:plasma membrane"/>
    <property type="evidence" value="ECO:0007669"/>
    <property type="project" value="TreeGrafter"/>
</dbReference>
<sequence length="124" mass="13776">MTYAIGMAIGPVVGGAIVQNTDWRWDFYINLPFGGVSMALLWLFLRVKWDKETKSWDKLKRIDVAGNALLVASTVSVLIALTWVGAESPSRQAWRRRSRPPPPRVGSLCTASATYEVLQSRVPS</sequence>
<gene>
    <name evidence="10" type="ORF">CRHIZ90672A_00009321</name>
</gene>
<comment type="caution">
    <text evidence="10">The sequence shown here is derived from an EMBL/GenBank/DDBJ whole genome shotgun (WGS) entry which is preliminary data.</text>
</comment>
<evidence type="ECO:0000256" key="4">
    <source>
        <dbReference type="ARBA" id="ARBA00022989"/>
    </source>
</evidence>
<feature type="region of interest" description="Disordered" evidence="7">
    <location>
        <begin position="89"/>
        <end position="108"/>
    </location>
</feature>
<evidence type="ECO:0000256" key="1">
    <source>
        <dbReference type="ARBA" id="ARBA00004141"/>
    </source>
</evidence>
<dbReference type="OrthoDB" id="10021397at2759"/>
<evidence type="ECO:0000256" key="2">
    <source>
        <dbReference type="ARBA" id="ARBA00022448"/>
    </source>
</evidence>
<dbReference type="InterPro" id="IPR036259">
    <property type="entry name" value="MFS_trans_sf"/>
</dbReference>
<dbReference type="Gene3D" id="1.20.1720.10">
    <property type="entry name" value="Multidrug resistance protein D"/>
    <property type="match status" value="1"/>
</dbReference>
<dbReference type="SUPFAM" id="SSF103473">
    <property type="entry name" value="MFS general substrate transporter"/>
    <property type="match status" value="1"/>
</dbReference>
<feature type="transmembrane region" description="Helical" evidence="8">
    <location>
        <begin position="66"/>
        <end position="86"/>
    </location>
</feature>
<protein>
    <recommendedName>
        <fullName evidence="9">Major facilitator superfamily (MFS) profile domain-containing protein</fullName>
    </recommendedName>
</protein>
<reference evidence="10" key="1">
    <citation type="submission" date="2021-10" db="EMBL/GenBank/DDBJ databases">
        <authorList>
            <person name="Piombo E."/>
        </authorList>
    </citation>
    <scope>NUCLEOTIDE SEQUENCE</scope>
</reference>
<feature type="domain" description="Major facilitator superfamily (MFS) profile" evidence="9">
    <location>
        <begin position="1"/>
        <end position="124"/>
    </location>
</feature>
<evidence type="ECO:0000256" key="8">
    <source>
        <dbReference type="SAM" id="Phobius"/>
    </source>
</evidence>
<evidence type="ECO:0000256" key="7">
    <source>
        <dbReference type="SAM" id="MobiDB-lite"/>
    </source>
</evidence>
<evidence type="ECO:0000313" key="11">
    <source>
        <dbReference type="Proteomes" id="UP000696573"/>
    </source>
</evidence>
<keyword evidence="6" id="KW-0325">Glycoprotein</keyword>
<dbReference type="InterPro" id="IPR020846">
    <property type="entry name" value="MFS_dom"/>
</dbReference>
<dbReference type="PANTHER" id="PTHR23501:SF187">
    <property type="entry name" value="MAJOR FACILITATOR SUPERFAMILY (MFS) PROFILE DOMAIN-CONTAINING PROTEIN"/>
    <property type="match status" value="1"/>
</dbReference>
<dbReference type="InterPro" id="IPR011701">
    <property type="entry name" value="MFS"/>
</dbReference>
<keyword evidence="4 8" id="KW-1133">Transmembrane helix</keyword>
<evidence type="ECO:0000256" key="5">
    <source>
        <dbReference type="ARBA" id="ARBA00023136"/>
    </source>
</evidence>
<dbReference type="GO" id="GO:0022857">
    <property type="term" value="F:transmembrane transporter activity"/>
    <property type="evidence" value="ECO:0007669"/>
    <property type="project" value="InterPro"/>
</dbReference>
<dbReference type="PANTHER" id="PTHR23501">
    <property type="entry name" value="MAJOR FACILITATOR SUPERFAMILY"/>
    <property type="match status" value="1"/>
</dbReference>
<dbReference type="AlphaFoldDB" id="A0A9N9VXP9"/>
<keyword evidence="11" id="KW-1185">Reference proteome</keyword>